<comment type="function">
    <text evidence="1">Is involved in generating a small heat-stable compound (Nod), an acylated oligomer of N-acetylglucosamine, that stimulates mitosis in various plant protoplasts.</text>
</comment>
<evidence type="ECO:0000259" key="5">
    <source>
        <dbReference type="Pfam" id="PF01522"/>
    </source>
</evidence>
<evidence type="ECO:0000256" key="4">
    <source>
        <dbReference type="ARBA" id="ARBA00032976"/>
    </source>
</evidence>
<feature type="domain" description="NodB homology" evidence="5">
    <location>
        <begin position="60"/>
        <end position="147"/>
    </location>
</feature>
<evidence type="ECO:0000256" key="1">
    <source>
        <dbReference type="ARBA" id="ARBA00003236"/>
    </source>
</evidence>
<evidence type="ECO:0000313" key="6">
    <source>
        <dbReference type="EMBL" id="TNC07733.1"/>
    </source>
</evidence>
<proteinExistence type="inferred from homology"/>
<dbReference type="SUPFAM" id="SSF88713">
    <property type="entry name" value="Glycoside hydrolase/deacetylase"/>
    <property type="match status" value="1"/>
</dbReference>
<reference evidence="6 7" key="1">
    <citation type="submission" date="2019-06" db="EMBL/GenBank/DDBJ databases">
        <title>Genome of Methylobacterium sp. 17Sr1-39.</title>
        <authorList>
            <person name="Seo T."/>
        </authorList>
    </citation>
    <scope>NUCLEOTIDE SEQUENCE [LARGE SCALE GENOMIC DNA]</scope>
    <source>
        <strain evidence="6 7">17Sr1-39</strain>
    </source>
</reference>
<dbReference type="CDD" id="cd10916">
    <property type="entry name" value="CE4_PuuE_HpPgdA_like"/>
    <property type="match status" value="1"/>
</dbReference>
<dbReference type="GO" id="GO:0005975">
    <property type="term" value="P:carbohydrate metabolic process"/>
    <property type="evidence" value="ECO:0007669"/>
    <property type="project" value="InterPro"/>
</dbReference>
<protein>
    <recommendedName>
        <fullName evidence="3">Chitooligosaccharide deacetylase</fullName>
    </recommendedName>
    <alternativeName>
        <fullName evidence="4">Nodulation protein B</fullName>
    </alternativeName>
</protein>
<sequence length="312" mass="34837">MPWKQDYTISDEVALADSEIQWPDGRRCCISIVVDLSVASGPAGITPDDLSQPSSRFGMGEGLDRLLATLDRFGRRATFVVPAAMARVYGARVREIVERGHEIAAGGYLHEDVTELPRAIEADRLQATTEILADVTGSRPVGWYSLPRPGDAFSVGTVSPNTIDLLIDGGYRYFGNGLADDAPHYWVADFDSRRSLLTLPYYYHFDDQYFLMFPAAGTGLERLDALERNWQVEFRAQYRRGRYFGITLHPRGIGWGHRTLALERLLGTLAAHSDLWNATGAECADHWARTMPPETKLRPSPSIWVDYPGSRS</sequence>
<accession>A0A5C4L971</accession>
<dbReference type="AlphaFoldDB" id="A0A5C4L971"/>
<keyword evidence="7" id="KW-1185">Reference proteome</keyword>
<evidence type="ECO:0000313" key="7">
    <source>
        <dbReference type="Proteomes" id="UP000305267"/>
    </source>
</evidence>
<dbReference type="EMBL" id="VDDA01000031">
    <property type="protein sequence ID" value="TNC07733.1"/>
    <property type="molecule type" value="Genomic_DNA"/>
</dbReference>
<dbReference type="Proteomes" id="UP000305267">
    <property type="component" value="Unassembled WGS sequence"/>
</dbReference>
<organism evidence="6 7">
    <name type="scientific">Methylobacterium terricola</name>
    <dbReference type="NCBI Taxonomy" id="2583531"/>
    <lineage>
        <taxon>Bacteria</taxon>
        <taxon>Pseudomonadati</taxon>
        <taxon>Pseudomonadota</taxon>
        <taxon>Alphaproteobacteria</taxon>
        <taxon>Hyphomicrobiales</taxon>
        <taxon>Methylobacteriaceae</taxon>
        <taxon>Methylobacterium</taxon>
    </lineage>
</organism>
<comment type="similarity">
    <text evidence="2">Belongs to the polysaccharide deacetylase family.</text>
</comment>
<dbReference type="OrthoDB" id="9787041at2"/>
<dbReference type="Gene3D" id="3.20.20.370">
    <property type="entry name" value="Glycoside hydrolase/deacetylase"/>
    <property type="match status" value="1"/>
</dbReference>
<dbReference type="InterPro" id="IPR011330">
    <property type="entry name" value="Glyco_hydro/deAcase_b/a-brl"/>
</dbReference>
<dbReference type="PANTHER" id="PTHR43123">
    <property type="entry name" value="POLYSACCHARIDE DEACETYLASE-RELATED"/>
    <property type="match status" value="1"/>
</dbReference>
<evidence type="ECO:0000256" key="3">
    <source>
        <dbReference type="ARBA" id="ARBA00020071"/>
    </source>
</evidence>
<name>A0A5C4L971_9HYPH</name>
<evidence type="ECO:0000256" key="2">
    <source>
        <dbReference type="ARBA" id="ARBA00010973"/>
    </source>
</evidence>
<dbReference type="PANTHER" id="PTHR43123:SF4">
    <property type="entry name" value="POLYSACCHARIDE DEACETYLASE"/>
    <property type="match status" value="1"/>
</dbReference>
<gene>
    <name evidence="6" type="ORF">FF100_31435</name>
</gene>
<dbReference type="RefSeq" id="WP_139039995.1">
    <property type="nucleotide sequence ID" value="NZ_VDDA01000031.1"/>
</dbReference>
<dbReference type="GO" id="GO:0016810">
    <property type="term" value="F:hydrolase activity, acting on carbon-nitrogen (but not peptide) bonds"/>
    <property type="evidence" value="ECO:0007669"/>
    <property type="project" value="InterPro"/>
</dbReference>
<dbReference type="InterPro" id="IPR002509">
    <property type="entry name" value="NODB_dom"/>
</dbReference>
<dbReference type="Pfam" id="PF01522">
    <property type="entry name" value="Polysacc_deac_1"/>
    <property type="match status" value="1"/>
</dbReference>
<comment type="caution">
    <text evidence="6">The sequence shown here is derived from an EMBL/GenBank/DDBJ whole genome shotgun (WGS) entry which is preliminary data.</text>
</comment>